<organism evidence="12 13">
    <name type="scientific">Scleropages formosus</name>
    <name type="common">Asian bonytongue</name>
    <name type="synonym">Osteoglossum formosum</name>
    <dbReference type="NCBI Taxonomy" id="113540"/>
    <lineage>
        <taxon>Eukaryota</taxon>
        <taxon>Metazoa</taxon>
        <taxon>Chordata</taxon>
        <taxon>Craniata</taxon>
        <taxon>Vertebrata</taxon>
        <taxon>Euteleostomi</taxon>
        <taxon>Actinopterygii</taxon>
        <taxon>Neopterygii</taxon>
        <taxon>Teleostei</taxon>
        <taxon>Osteoglossocephala</taxon>
        <taxon>Osteoglossomorpha</taxon>
        <taxon>Osteoglossiformes</taxon>
        <taxon>Osteoglossidae</taxon>
        <taxon>Scleropages</taxon>
    </lineage>
</organism>
<dbReference type="GO" id="GO:0031295">
    <property type="term" value="P:T cell costimulation"/>
    <property type="evidence" value="ECO:0007669"/>
    <property type="project" value="TreeGrafter"/>
</dbReference>
<dbReference type="InterPro" id="IPR013106">
    <property type="entry name" value="Ig_V-set"/>
</dbReference>
<dbReference type="Proteomes" id="UP000694397">
    <property type="component" value="Chromosome 10"/>
</dbReference>
<evidence type="ECO:0000256" key="7">
    <source>
        <dbReference type="ARBA" id="ARBA00023157"/>
    </source>
</evidence>
<dbReference type="GeneTree" id="ENSGT00730000113168"/>
<dbReference type="GO" id="GO:0006955">
    <property type="term" value="P:immune response"/>
    <property type="evidence" value="ECO:0007669"/>
    <property type="project" value="TreeGrafter"/>
</dbReference>
<keyword evidence="7" id="KW-1015">Disulfide bond</keyword>
<evidence type="ECO:0000256" key="6">
    <source>
        <dbReference type="ARBA" id="ARBA00023136"/>
    </source>
</evidence>
<dbReference type="AlphaFoldDB" id="A0A8C9SZK0"/>
<dbReference type="OrthoDB" id="8963697at2759"/>
<reference evidence="12" key="3">
    <citation type="submission" date="2025-09" db="UniProtKB">
        <authorList>
            <consortium name="Ensembl"/>
        </authorList>
    </citation>
    <scope>IDENTIFICATION</scope>
</reference>
<dbReference type="GO" id="GO:0071222">
    <property type="term" value="P:cellular response to lipopolysaccharide"/>
    <property type="evidence" value="ECO:0007669"/>
    <property type="project" value="TreeGrafter"/>
</dbReference>
<name>A0A8C9SZK0_SCLFO</name>
<keyword evidence="8" id="KW-0675">Receptor</keyword>
<protein>
    <recommendedName>
        <fullName evidence="11">Ig-like domain-containing protein</fullName>
    </recommendedName>
</protein>
<dbReference type="InterPro" id="IPR007110">
    <property type="entry name" value="Ig-like_dom"/>
</dbReference>
<dbReference type="PANTHER" id="PTHR25466:SF14">
    <property type="entry name" value="BUTYROPHILIN SUBFAMILY 2 MEMBER A2-LIKE-RELATED"/>
    <property type="match status" value="1"/>
</dbReference>
<dbReference type="PANTHER" id="PTHR25466">
    <property type="entry name" value="T-LYMPHOCYTE ACTIVATION ANTIGEN"/>
    <property type="match status" value="1"/>
</dbReference>
<comment type="subcellular location">
    <subcellularLocation>
        <location evidence="1">Cell membrane</location>
        <topology evidence="1">Single-pass type I membrane protein</topology>
    </subcellularLocation>
</comment>
<dbReference type="InterPro" id="IPR013783">
    <property type="entry name" value="Ig-like_fold"/>
</dbReference>
<keyword evidence="4" id="KW-0732">Signal</keyword>
<evidence type="ECO:0000256" key="8">
    <source>
        <dbReference type="ARBA" id="ARBA00023170"/>
    </source>
</evidence>
<dbReference type="Ensembl" id="ENSSFOT00015051765.1">
    <property type="protein sequence ID" value="ENSSFOP00015044920.1"/>
    <property type="gene ID" value="ENSSFOG00015026414.1"/>
</dbReference>
<reference evidence="12 13" key="1">
    <citation type="submission" date="2019-04" db="EMBL/GenBank/DDBJ databases">
        <authorList>
            <consortium name="Wellcome Sanger Institute Data Sharing"/>
        </authorList>
    </citation>
    <scope>NUCLEOTIDE SEQUENCE [LARGE SCALE GENOMIC DNA]</scope>
</reference>
<dbReference type="PROSITE" id="PS50835">
    <property type="entry name" value="IG_LIKE"/>
    <property type="match status" value="1"/>
</dbReference>
<feature type="domain" description="Ig-like" evidence="11">
    <location>
        <begin position="31"/>
        <end position="134"/>
    </location>
</feature>
<evidence type="ECO:0000313" key="13">
    <source>
        <dbReference type="Proteomes" id="UP000694397"/>
    </source>
</evidence>
<reference evidence="12" key="2">
    <citation type="submission" date="2025-08" db="UniProtKB">
        <authorList>
            <consortium name="Ensembl"/>
        </authorList>
    </citation>
    <scope>IDENTIFICATION</scope>
</reference>
<evidence type="ECO:0000256" key="1">
    <source>
        <dbReference type="ARBA" id="ARBA00004251"/>
    </source>
</evidence>
<dbReference type="SUPFAM" id="SSF48726">
    <property type="entry name" value="Immunoglobulin"/>
    <property type="match status" value="1"/>
</dbReference>
<keyword evidence="3" id="KW-0812">Transmembrane</keyword>
<evidence type="ECO:0000313" key="12">
    <source>
        <dbReference type="Ensembl" id="ENSSFOP00015044920.1"/>
    </source>
</evidence>
<evidence type="ECO:0000256" key="5">
    <source>
        <dbReference type="ARBA" id="ARBA00022989"/>
    </source>
</evidence>
<dbReference type="GO" id="GO:0009897">
    <property type="term" value="C:external side of plasma membrane"/>
    <property type="evidence" value="ECO:0007669"/>
    <property type="project" value="TreeGrafter"/>
</dbReference>
<evidence type="ECO:0000256" key="3">
    <source>
        <dbReference type="ARBA" id="ARBA00022692"/>
    </source>
</evidence>
<evidence type="ECO:0000256" key="4">
    <source>
        <dbReference type="ARBA" id="ARBA00022729"/>
    </source>
</evidence>
<keyword evidence="13" id="KW-1185">Reference proteome</keyword>
<dbReference type="Pfam" id="PF07686">
    <property type="entry name" value="V-set"/>
    <property type="match status" value="1"/>
</dbReference>
<dbReference type="GO" id="GO:0042102">
    <property type="term" value="P:positive regulation of T cell proliferation"/>
    <property type="evidence" value="ECO:0007669"/>
    <property type="project" value="TreeGrafter"/>
</dbReference>
<keyword evidence="9" id="KW-0325">Glycoprotein</keyword>
<dbReference type="GO" id="GO:0007166">
    <property type="term" value="P:cell surface receptor signaling pathway"/>
    <property type="evidence" value="ECO:0007669"/>
    <property type="project" value="TreeGrafter"/>
</dbReference>
<dbReference type="InterPro" id="IPR051713">
    <property type="entry name" value="T-cell_Activation_Regulation"/>
</dbReference>
<keyword evidence="10" id="KW-0393">Immunoglobulin domain</keyword>
<evidence type="ECO:0000256" key="2">
    <source>
        <dbReference type="ARBA" id="ARBA00022475"/>
    </source>
</evidence>
<evidence type="ECO:0000259" key="11">
    <source>
        <dbReference type="PROSITE" id="PS50835"/>
    </source>
</evidence>
<sequence length="177" mass="19859">MTHLCYSSKCIFSIFFKSYLGSSGQNGCAIPCKKNVTVTGSLNSAVLLPCTFMVGDTDQITVAWSQDSDLVIFDKMKYIRFSNNKEGRLKVFPYMSNIGNFSVQLDNLQHFDQGSYCCQILNESNCITVKVNLQTHESGSKPQQGNETLISRLSLFCMFPSAFFQDFFKIMSLVGLK</sequence>
<keyword evidence="5" id="KW-1133">Transmembrane helix</keyword>
<evidence type="ECO:0000256" key="9">
    <source>
        <dbReference type="ARBA" id="ARBA00023180"/>
    </source>
</evidence>
<keyword evidence="2" id="KW-1003">Cell membrane</keyword>
<dbReference type="Gene3D" id="2.60.40.10">
    <property type="entry name" value="Immunoglobulins"/>
    <property type="match status" value="1"/>
</dbReference>
<dbReference type="GO" id="GO:0042130">
    <property type="term" value="P:negative regulation of T cell proliferation"/>
    <property type="evidence" value="ECO:0007669"/>
    <property type="project" value="TreeGrafter"/>
</dbReference>
<evidence type="ECO:0000256" key="10">
    <source>
        <dbReference type="ARBA" id="ARBA00023319"/>
    </source>
</evidence>
<dbReference type="InterPro" id="IPR036179">
    <property type="entry name" value="Ig-like_dom_sf"/>
</dbReference>
<proteinExistence type="predicted"/>
<accession>A0A8C9SZK0</accession>
<keyword evidence="6" id="KW-0472">Membrane</keyword>